<proteinExistence type="predicted"/>
<dbReference type="EMBL" id="CP022605">
    <property type="protein sequence ID" value="ASV88637.1"/>
    <property type="molecule type" value="Genomic_DNA"/>
</dbReference>
<accession>A0A248UP46</accession>
<reference evidence="2 3" key="1">
    <citation type="submission" date="2017-07" db="EMBL/GenBank/DDBJ databases">
        <title>Phylogenetic study on the rhizospheric bacterium Ochrobactrum sp. A44.</title>
        <authorList>
            <person name="Krzyzanowska D.M."/>
            <person name="Ossowicki A."/>
            <person name="Rajewska M."/>
            <person name="Maciag T."/>
            <person name="Kaczynski Z."/>
            <person name="Czerwicka M."/>
            <person name="Jafra S."/>
        </authorList>
    </citation>
    <scope>NUCLEOTIDE SEQUENCE [LARGE SCALE GENOMIC DNA]</scope>
    <source>
        <strain evidence="2 3">A44</strain>
        <plasmid evidence="2 3">unnamed1</plasmid>
    </source>
</reference>
<sequence length="139" mass="15708">MSKKRAKDILRDYHDAWSSGDVKKGCSFYADNLVVHMGGTHPVLSGDFHGANGFVDGWVNKVAAYTDKWIVGGEAGHDEIISESDESILIMVHEIWTRGDKSVKTDRLAAYRFENEQIVECWFCDMRQAEVDAFFSDVK</sequence>
<dbReference type="Gene3D" id="3.10.450.50">
    <property type="match status" value="1"/>
</dbReference>
<geneLocation type="plasmid" evidence="2 3">
    <name>unnamed1</name>
</geneLocation>
<dbReference type="KEGG" id="och:CES85_3339"/>
<dbReference type="RefSeq" id="WP_095448474.1">
    <property type="nucleotide sequence ID" value="NZ_CP022605.1"/>
</dbReference>
<name>A0A248UP46_9HYPH</name>
<dbReference type="OrthoDB" id="7061942at2"/>
<keyword evidence="2" id="KW-0614">Plasmid</keyword>
<dbReference type="InterPro" id="IPR037401">
    <property type="entry name" value="SnoaL-like"/>
</dbReference>
<dbReference type="Proteomes" id="UP000215256">
    <property type="component" value="Plasmid unnamed1"/>
</dbReference>
<evidence type="ECO:0000259" key="1">
    <source>
        <dbReference type="Pfam" id="PF12680"/>
    </source>
</evidence>
<dbReference type="SUPFAM" id="SSF54427">
    <property type="entry name" value="NTF2-like"/>
    <property type="match status" value="1"/>
</dbReference>
<gene>
    <name evidence="2" type="ORF">CES85_3339</name>
</gene>
<organism evidence="2 3">
    <name type="scientific">Ochrobactrum quorumnocens</name>
    <dbReference type="NCBI Taxonomy" id="271865"/>
    <lineage>
        <taxon>Bacteria</taxon>
        <taxon>Pseudomonadati</taxon>
        <taxon>Pseudomonadota</taxon>
        <taxon>Alphaproteobacteria</taxon>
        <taxon>Hyphomicrobiales</taxon>
        <taxon>Brucellaceae</taxon>
        <taxon>Brucella/Ochrobactrum group</taxon>
        <taxon>Ochrobactrum</taxon>
    </lineage>
</organism>
<dbReference type="AlphaFoldDB" id="A0A248UP46"/>
<dbReference type="Pfam" id="PF12680">
    <property type="entry name" value="SnoaL_2"/>
    <property type="match status" value="1"/>
</dbReference>
<dbReference type="InterPro" id="IPR032710">
    <property type="entry name" value="NTF2-like_dom_sf"/>
</dbReference>
<protein>
    <recommendedName>
        <fullName evidence="1">SnoaL-like domain-containing protein</fullName>
    </recommendedName>
</protein>
<evidence type="ECO:0000313" key="3">
    <source>
        <dbReference type="Proteomes" id="UP000215256"/>
    </source>
</evidence>
<feature type="domain" description="SnoaL-like" evidence="1">
    <location>
        <begin position="11"/>
        <end position="120"/>
    </location>
</feature>
<evidence type="ECO:0000313" key="2">
    <source>
        <dbReference type="EMBL" id="ASV88637.1"/>
    </source>
</evidence>